<reference evidence="2 3" key="1">
    <citation type="submission" date="2018-06" db="EMBL/GenBank/DDBJ databases">
        <authorList>
            <consortium name="Pathogen Informatics"/>
            <person name="Doyle S."/>
        </authorList>
    </citation>
    <scope>NUCLEOTIDE SEQUENCE [LARGE SCALE GENOMIC DNA]</scope>
    <source>
        <strain evidence="2 3">NCTC13315</strain>
    </source>
</reference>
<protein>
    <submittedName>
        <fullName evidence="2">Uncharacterized protein</fullName>
    </submittedName>
</protein>
<name>A0A378I0U6_9GAMM</name>
<gene>
    <name evidence="2" type="ORF">NCTC13315_01122</name>
</gene>
<feature type="region of interest" description="Disordered" evidence="1">
    <location>
        <begin position="1"/>
        <end position="64"/>
    </location>
</feature>
<sequence length="64" mass="7026">MKHSKKFSKVQKNQIIDDSDLEQLSGGQATTRAAGATLKLTPERGDRTVRDSTVRTSASILKRP</sequence>
<evidence type="ECO:0000256" key="1">
    <source>
        <dbReference type="SAM" id="MobiDB-lite"/>
    </source>
</evidence>
<organism evidence="2 3">
    <name type="scientific">Legionella beliardensis</name>
    <dbReference type="NCBI Taxonomy" id="91822"/>
    <lineage>
        <taxon>Bacteria</taxon>
        <taxon>Pseudomonadati</taxon>
        <taxon>Pseudomonadota</taxon>
        <taxon>Gammaproteobacteria</taxon>
        <taxon>Legionellales</taxon>
        <taxon>Legionellaceae</taxon>
        <taxon>Legionella</taxon>
    </lineage>
</organism>
<keyword evidence="3" id="KW-1185">Reference proteome</keyword>
<dbReference type="EMBL" id="UGNV01000001">
    <property type="protein sequence ID" value="STX28592.1"/>
    <property type="molecule type" value="Genomic_DNA"/>
</dbReference>
<dbReference type="Proteomes" id="UP000254968">
    <property type="component" value="Unassembled WGS sequence"/>
</dbReference>
<evidence type="ECO:0000313" key="2">
    <source>
        <dbReference type="EMBL" id="STX28592.1"/>
    </source>
</evidence>
<dbReference type="AlphaFoldDB" id="A0A378I0U6"/>
<feature type="compositionally biased region" description="Polar residues" evidence="1">
    <location>
        <begin position="54"/>
        <end position="64"/>
    </location>
</feature>
<accession>A0A378I0U6</accession>
<feature type="compositionally biased region" description="Low complexity" evidence="1">
    <location>
        <begin position="26"/>
        <end position="37"/>
    </location>
</feature>
<proteinExistence type="predicted"/>
<feature type="compositionally biased region" description="Basic and acidic residues" evidence="1">
    <location>
        <begin position="41"/>
        <end position="53"/>
    </location>
</feature>
<evidence type="ECO:0000313" key="3">
    <source>
        <dbReference type="Proteomes" id="UP000254968"/>
    </source>
</evidence>
<dbReference type="RefSeq" id="WP_115302324.1">
    <property type="nucleotide sequence ID" value="NZ_CAAAHO010000001.1"/>
</dbReference>